<dbReference type="Pfam" id="PF00392">
    <property type="entry name" value="GntR"/>
    <property type="match status" value="1"/>
</dbReference>
<dbReference type="SMART" id="SM00866">
    <property type="entry name" value="UTRA"/>
    <property type="match status" value="1"/>
</dbReference>
<evidence type="ECO:0000256" key="3">
    <source>
        <dbReference type="ARBA" id="ARBA00023163"/>
    </source>
</evidence>
<name>A0A0F4LTV6_9LACO</name>
<dbReference type="Gene3D" id="1.10.10.10">
    <property type="entry name" value="Winged helix-like DNA-binding domain superfamily/Winged helix DNA-binding domain"/>
    <property type="match status" value="1"/>
</dbReference>
<keyword evidence="2" id="KW-0238">DNA-binding</keyword>
<dbReference type="STRING" id="303541.JF72_02530"/>
<evidence type="ECO:0000256" key="2">
    <source>
        <dbReference type="ARBA" id="ARBA00023125"/>
    </source>
</evidence>
<dbReference type="Pfam" id="PF07702">
    <property type="entry name" value="UTRA"/>
    <property type="match status" value="1"/>
</dbReference>
<dbReference type="HOGENOM" id="CLU_063236_4_2_9"/>
<evidence type="ECO:0000313" key="5">
    <source>
        <dbReference type="EMBL" id="KJY62045.1"/>
    </source>
</evidence>
<keyword evidence="6" id="KW-1185">Reference proteome</keyword>
<evidence type="ECO:0000313" key="6">
    <source>
        <dbReference type="Proteomes" id="UP000033682"/>
    </source>
</evidence>
<dbReference type="Gene3D" id="3.40.1410.10">
    <property type="entry name" value="Chorismate lyase-like"/>
    <property type="match status" value="1"/>
</dbReference>
<comment type="caution">
    <text evidence="5">The sequence shown here is derived from an EMBL/GenBank/DDBJ whole genome shotgun (WGS) entry which is preliminary data.</text>
</comment>
<dbReference type="GO" id="GO:0003700">
    <property type="term" value="F:DNA-binding transcription factor activity"/>
    <property type="evidence" value="ECO:0007669"/>
    <property type="project" value="InterPro"/>
</dbReference>
<dbReference type="PROSITE" id="PS50949">
    <property type="entry name" value="HTH_GNTR"/>
    <property type="match status" value="1"/>
</dbReference>
<dbReference type="InterPro" id="IPR000524">
    <property type="entry name" value="Tscrpt_reg_HTH_GntR"/>
</dbReference>
<dbReference type="PANTHER" id="PTHR44846">
    <property type="entry name" value="MANNOSYL-D-GLYCERATE TRANSPORT/METABOLISM SYSTEM REPRESSOR MNGR-RELATED"/>
    <property type="match status" value="1"/>
</dbReference>
<accession>A0A0F4LTV6</accession>
<keyword evidence="1" id="KW-0805">Transcription regulation</keyword>
<dbReference type="CDD" id="cd07377">
    <property type="entry name" value="WHTH_GntR"/>
    <property type="match status" value="1"/>
</dbReference>
<dbReference type="PANTHER" id="PTHR44846:SF1">
    <property type="entry name" value="MANNOSYL-D-GLYCERATE TRANSPORT_METABOLISM SYSTEM REPRESSOR MNGR-RELATED"/>
    <property type="match status" value="1"/>
</dbReference>
<dbReference type="InterPro" id="IPR036390">
    <property type="entry name" value="WH_DNA-bd_sf"/>
</dbReference>
<dbReference type="Proteomes" id="UP000033682">
    <property type="component" value="Unassembled WGS sequence"/>
</dbReference>
<dbReference type="EMBL" id="JXLG01000004">
    <property type="protein sequence ID" value="KJY62045.1"/>
    <property type="molecule type" value="Genomic_DNA"/>
</dbReference>
<dbReference type="GO" id="GO:0003677">
    <property type="term" value="F:DNA binding"/>
    <property type="evidence" value="ECO:0007669"/>
    <property type="project" value="UniProtKB-KW"/>
</dbReference>
<dbReference type="InterPro" id="IPR011663">
    <property type="entry name" value="UTRA"/>
</dbReference>
<feature type="domain" description="HTH gntR-type" evidence="4">
    <location>
        <begin position="8"/>
        <end position="76"/>
    </location>
</feature>
<organism evidence="5 6">
    <name type="scientific">Lactobacillus apis</name>
    <dbReference type="NCBI Taxonomy" id="303541"/>
    <lineage>
        <taxon>Bacteria</taxon>
        <taxon>Bacillati</taxon>
        <taxon>Bacillota</taxon>
        <taxon>Bacilli</taxon>
        <taxon>Lactobacillales</taxon>
        <taxon>Lactobacillaceae</taxon>
        <taxon>Lactobacillus</taxon>
    </lineage>
</organism>
<evidence type="ECO:0000259" key="4">
    <source>
        <dbReference type="PROSITE" id="PS50949"/>
    </source>
</evidence>
<dbReference type="SMART" id="SM00345">
    <property type="entry name" value="HTH_GNTR"/>
    <property type="match status" value="1"/>
</dbReference>
<dbReference type="GO" id="GO:0045892">
    <property type="term" value="P:negative regulation of DNA-templated transcription"/>
    <property type="evidence" value="ECO:0007669"/>
    <property type="project" value="TreeGrafter"/>
</dbReference>
<dbReference type="PRINTS" id="PR00035">
    <property type="entry name" value="HTHGNTR"/>
</dbReference>
<dbReference type="RefSeq" id="WP_046306094.1">
    <property type="nucleotide sequence ID" value="NZ_KQ033999.1"/>
</dbReference>
<dbReference type="InterPro" id="IPR028978">
    <property type="entry name" value="Chorismate_lyase_/UTRA_dom_sf"/>
</dbReference>
<evidence type="ECO:0000256" key="1">
    <source>
        <dbReference type="ARBA" id="ARBA00023015"/>
    </source>
</evidence>
<protein>
    <recommendedName>
        <fullName evidence="4">HTH gntR-type domain-containing protein</fullName>
    </recommendedName>
</protein>
<dbReference type="InterPro" id="IPR050679">
    <property type="entry name" value="Bact_HTH_transcr_reg"/>
</dbReference>
<gene>
    <name evidence="5" type="ORF">JF72_02530</name>
</gene>
<reference evidence="5 6" key="1">
    <citation type="submission" date="2015-01" db="EMBL/GenBank/DDBJ databases">
        <title>Comparative genomics of the lactic acid bacteria isolated from the honey bee gut.</title>
        <authorList>
            <person name="Ellegaard K.M."/>
            <person name="Tamarit D."/>
            <person name="Javelind E."/>
            <person name="Olofsson T."/>
            <person name="Andersson S.G."/>
            <person name="Vasquez A."/>
        </authorList>
    </citation>
    <scope>NUCLEOTIDE SEQUENCE [LARGE SCALE GENOMIC DNA]</scope>
    <source>
        <strain evidence="5 6">Hma11</strain>
    </source>
</reference>
<sequence>MLKKAEHLPLYVSLANIIKERINNQQYQVGSSIPSEAELREEFAVSRTTVRKALKLLTDQNILIKLPGKGTYVSDNRNEIKTKKHQFSSLTDSVERAGKNMATRLISIEKTYGTDEQRAFFHLDDTEQLIAINRLRYIDDVPFCLEWIWLPPKFDQLKSADLNRPLYQLLKEQFATIPSTGRKTFKIAFATKEESVLLNVDQNSPLMLIKDFVYDEKGQSLHITSQILRSDKLTYAIDH</sequence>
<dbReference type="FunFam" id="1.10.10.10:FF:000079">
    <property type="entry name" value="GntR family transcriptional regulator"/>
    <property type="match status" value="1"/>
</dbReference>
<proteinExistence type="predicted"/>
<dbReference type="AlphaFoldDB" id="A0A0F4LTV6"/>
<dbReference type="SUPFAM" id="SSF46785">
    <property type="entry name" value="Winged helix' DNA-binding domain"/>
    <property type="match status" value="1"/>
</dbReference>
<dbReference type="SUPFAM" id="SSF64288">
    <property type="entry name" value="Chorismate lyase-like"/>
    <property type="match status" value="1"/>
</dbReference>
<dbReference type="PATRIC" id="fig|303541.3.peg.399"/>
<keyword evidence="3" id="KW-0804">Transcription</keyword>
<dbReference type="InterPro" id="IPR036388">
    <property type="entry name" value="WH-like_DNA-bd_sf"/>
</dbReference>